<evidence type="ECO:0000313" key="5">
    <source>
        <dbReference type="Proteomes" id="UP000502260"/>
    </source>
</evidence>
<dbReference type="Proteomes" id="UP000502260">
    <property type="component" value="Chromosome"/>
</dbReference>
<gene>
    <name evidence="4" type="ORF">SKTS_11520</name>
</gene>
<feature type="transmembrane region" description="Helical" evidence="2">
    <location>
        <begin position="138"/>
        <end position="158"/>
    </location>
</feature>
<feature type="compositionally biased region" description="Gly residues" evidence="1">
    <location>
        <begin position="229"/>
        <end position="255"/>
    </location>
</feature>
<accession>A0A6F8VB83</accession>
<name>A0A6F8VB83_9PROT</name>
<keyword evidence="2" id="KW-1133">Transmembrane helix</keyword>
<feature type="transmembrane region" description="Helical" evidence="2">
    <location>
        <begin position="318"/>
        <end position="339"/>
    </location>
</feature>
<dbReference type="AlphaFoldDB" id="A0A6F8VB83"/>
<dbReference type="KEGG" id="slac:SKTS_11520"/>
<organism evidence="4 5">
    <name type="scientific">Sulfurimicrobium lacus</name>
    <dbReference type="NCBI Taxonomy" id="2715678"/>
    <lineage>
        <taxon>Bacteria</taxon>
        <taxon>Pseudomonadati</taxon>
        <taxon>Pseudomonadota</taxon>
        <taxon>Betaproteobacteria</taxon>
        <taxon>Nitrosomonadales</taxon>
        <taxon>Sulfuricellaceae</taxon>
        <taxon>Sulfurimicrobium</taxon>
    </lineage>
</organism>
<feature type="region of interest" description="Disordered" evidence="1">
    <location>
        <begin position="229"/>
        <end position="268"/>
    </location>
</feature>
<dbReference type="EMBL" id="AP022853">
    <property type="protein sequence ID" value="BCB26266.1"/>
    <property type="molecule type" value="Genomic_DNA"/>
</dbReference>
<keyword evidence="2" id="KW-0472">Membrane</keyword>
<evidence type="ECO:0000313" key="4">
    <source>
        <dbReference type="EMBL" id="BCB26266.1"/>
    </source>
</evidence>
<evidence type="ECO:0000259" key="3">
    <source>
        <dbReference type="Pfam" id="PF13559"/>
    </source>
</evidence>
<dbReference type="InterPro" id="IPR025403">
    <property type="entry name" value="TgpA-like_C"/>
</dbReference>
<sequence length="449" mass="48867">MSPPLTYFPAYLGLFAAQVLALTCNAFLDIQYGGFGTEVLIWTLAFGFTLRIGWRQQGQLEESGRKAQKTALIGGLLLSVFLFIPMWGFPRAGLYMLAALQAAYNCVLVSRRQLHMSLVIAVVMVMFAASHYRADWTLLFYLVPFVTAVVFTLVAEQINRRTLALREQSLGQGVAGGQGVAIAAATATILLIGALLYAVTPQATWETLQWRYGQAAPVGPGGHLVQMGQGGSGDGMGSGGTGPAGSGLGGSGMGSGWPSPGDMRKAASRAGMPHWQAGAINAIADLSEQVGKIMAPVMKKLADLWDALKKWLKAHQDAVLAGLVALALLAILFALWRLLREARAGTWLRTRLDYLRYGVLGYHAGGERGARQLYGAVERIFSLNDLARARSDNTREYLAQLCALHGDLRPELGELTRLFEDARYGREQPDAARLETMRGLYRRIYRMAW</sequence>
<feature type="transmembrane region" description="Helical" evidence="2">
    <location>
        <begin position="31"/>
        <end position="50"/>
    </location>
</feature>
<feature type="transmembrane region" description="Helical" evidence="2">
    <location>
        <begin position="70"/>
        <end position="87"/>
    </location>
</feature>
<evidence type="ECO:0000256" key="2">
    <source>
        <dbReference type="SAM" id="Phobius"/>
    </source>
</evidence>
<reference evidence="5" key="1">
    <citation type="submission" date="2020-03" db="EMBL/GenBank/DDBJ databases">
        <title>Complete genome sequence of sulfur-oxidizing bacterium skT11.</title>
        <authorList>
            <person name="Kanda M."/>
            <person name="Kojima H."/>
            <person name="Fukui M."/>
        </authorList>
    </citation>
    <scope>NUCLEOTIDE SEQUENCE [LARGE SCALE GENOMIC DNA]</scope>
    <source>
        <strain evidence="5">skT11</strain>
    </source>
</reference>
<feature type="domain" description="Protein-glutamine gamma-glutamyltransferase-like C-terminal" evidence="3">
    <location>
        <begin position="376"/>
        <end position="442"/>
    </location>
</feature>
<evidence type="ECO:0000256" key="1">
    <source>
        <dbReference type="SAM" id="MobiDB-lite"/>
    </source>
</evidence>
<feature type="transmembrane region" description="Helical" evidence="2">
    <location>
        <begin position="179"/>
        <end position="199"/>
    </location>
</feature>
<keyword evidence="2" id="KW-0812">Transmembrane</keyword>
<feature type="transmembrane region" description="Helical" evidence="2">
    <location>
        <begin position="116"/>
        <end position="132"/>
    </location>
</feature>
<dbReference type="Pfam" id="PF13559">
    <property type="entry name" value="DUF4129"/>
    <property type="match status" value="1"/>
</dbReference>
<protein>
    <recommendedName>
        <fullName evidence="3">Protein-glutamine gamma-glutamyltransferase-like C-terminal domain-containing protein</fullName>
    </recommendedName>
</protein>
<proteinExistence type="predicted"/>
<dbReference type="RefSeq" id="WP_173061676.1">
    <property type="nucleotide sequence ID" value="NZ_AP022853.1"/>
</dbReference>
<keyword evidence="5" id="KW-1185">Reference proteome</keyword>